<evidence type="ECO:0000256" key="8">
    <source>
        <dbReference type="ARBA" id="ARBA00022840"/>
    </source>
</evidence>
<evidence type="ECO:0000256" key="3">
    <source>
        <dbReference type="ARBA" id="ARBA00011738"/>
    </source>
</evidence>
<evidence type="ECO:0000256" key="7">
    <source>
        <dbReference type="ARBA" id="ARBA00022756"/>
    </source>
</evidence>
<dbReference type="GO" id="GO:0042410">
    <property type="term" value="F:6-carboxyhexanoate-CoA ligase activity"/>
    <property type="evidence" value="ECO:0007669"/>
    <property type="project" value="UniProtKB-EC"/>
</dbReference>
<evidence type="ECO:0000256" key="9">
    <source>
        <dbReference type="ARBA" id="ARBA00022842"/>
    </source>
</evidence>
<comment type="subunit">
    <text evidence="3">Homodimer.</text>
</comment>
<dbReference type="OrthoDB" id="9792985at2"/>
<comment type="pathway">
    <text evidence="2">Metabolic intermediate metabolism; pimeloyl-CoA biosynthesis; pimeloyl-CoA from pimelate: step 1/1.</text>
</comment>
<evidence type="ECO:0000256" key="10">
    <source>
        <dbReference type="ARBA" id="ARBA00049553"/>
    </source>
</evidence>
<keyword evidence="7" id="KW-0093">Biotin biosynthesis</keyword>
<name>A0A3A0W1H3_STAGA</name>
<organism evidence="11 12">
    <name type="scientific">Staphylococcus gallinarum</name>
    <dbReference type="NCBI Taxonomy" id="1293"/>
    <lineage>
        <taxon>Bacteria</taxon>
        <taxon>Bacillati</taxon>
        <taxon>Bacillota</taxon>
        <taxon>Bacilli</taxon>
        <taxon>Bacillales</taxon>
        <taxon>Staphylococcaceae</taxon>
        <taxon>Staphylococcus</taxon>
    </lineage>
</organism>
<sequence length="226" mass="25496">MYSIKMRSSQQNEHISGAETICCKAEIDDILLSFFKKGFNHENGEVDFLNLKVEKVTSPLTAIQSLPIYDNNNNIYDLALQVNLSQDVLQKAWSYIEDNNNYSGAIILSANNGQRLDDTDLRGIRVTNFMFDSQHNYNDRVQDAIAIASCINRFTGVIAELCVSDDLNYTTGYFATTSSGYHRIKNIKQTGSRHGGRVIFVDDTLNLDAYRNFLETLPKKVIDAKS</sequence>
<evidence type="ECO:0000256" key="5">
    <source>
        <dbReference type="ARBA" id="ARBA00022598"/>
    </source>
</evidence>
<keyword evidence="8" id="KW-0067">ATP-binding</keyword>
<dbReference type="EC" id="6.2.1.14" evidence="4"/>
<evidence type="ECO:0000256" key="1">
    <source>
        <dbReference type="ARBA" id="ARBA00001946"/>
    </source>
</evidence>
<dbReference type="GO" id="GO:0005524">
    <property type="term" value="F:ATP binding"/>
    <property type="evidence" value="ECO:0007669"/>
    <property type="project" value="UniProtKB-KW"/>
</dbReference>
<dbReference type="EMBL" id="QYJN01000003">
    <property type="protein sequence ID" value="RIP34802.1"/>
    <property type="molecule type" value="Genomic_DNA"/>
</dbReference>
<comment type="catalytic activity">
    <reaction evidence="10">
        <text>heptanedioate + ATP + CoA = 6-carboxyhexanoyl-CoA + AMP + diphosphate</text>
        <dbReference type="Rhea" id="RHEA:14781"/>
        <dbReference type="ChEBI" id="CHEBI:30616"/>
        <dbReference type="ChEBI" id="CHEBI:33019"/>
        <dbReference type="ChEBI" id="CHEBI:36165"/>
        <dbReference type="ChEBI" id="CHEBI:57287"/>
        <dbReference type="ChEBI" id="CHEBI:57360"/>
        <dbReference type="ChEBI" id="CHEBI:456215"/>
        <dbReference type="EC" id="6.2.1.14"/>
    </reaction>
</comment>
<evidence type="ECO:0000313" key="12">
    <source>
        <dbReference type="Proteomes" id="UP000265541"/>
    </source>
</evidence>
<evidence type="ECO:0000256" key="4">
    <source>
        <dbReference type="ARBA" id="ARBA00012984"/>
    </source>
</evidence>
<dbReference type="InterPro" id="IPR005499">
    <property type="entry name" value="BioW"/>
</dbReference>
<keyword evidence="6" id="KW-0547">Nucleotide-binding</keyword>
<dbReference type="NCBIfam" id="NF002360">
    <property type="entry name" value="PRK01322.1"/>
    <property type="match status" value="1"/>
</dbReference>
<comment type="caution">
    <text evidence="11">The sequence shown here is derived from an EMBL/GenBank/DDBJ whole genome shotgun (WGS) entry which is preliminary data.</text>
</comment>
<evidence type="ECO:0000256" key="6">
    <source>
        <dbReference type="ARBA" id="ARBA00022741"/>
    </source>
</evidence>
<evidence type="ECO:0000256" key="2">
    <source>
        <dbReference type="ARBA" id="ARBA00005075"/>
    </source>
</evidence>
<gene>
    <name evidence="11" type="ORF">BUZ14_06390</name>
</gene>
<dbReference type="RefSeq" id="WP_119485044.1">
    <property type="nucleotide sequence ID" value="NZ_QYJN01000003.1"/>
</dbReference>
<dbReference type="GO" id="GO:0009102">
    <property type="term" value="P:biotin biosynthetic process"/>
    <property type="evidence" value="ECO:0007669"/>
    <property type="project" value="UniProtKB-KW"/>
</dbReference>
<keyword evidence="9" id="KW-0460">Magnesium</keyword>
<dbReference type="Proteomes" id="UP000265541">
    <property type="component" value="Unassembled WGS sequence"/>
</dbReference>
<dbReference type="AlphaFoldDB" id="A0A3A0W1H3"/>
<reference evidence="11 12" key="1">
    <citation type="journal article" date="2016" name="Front. Microbiol.">
        <title>Comprehensive Phylogenetic Analysis of Bovine Non-aureus Staphylococci Species Based on Whole-Genome Sequencing.</title>
        <authorList>
            <person name="Naushad S."/>
            <person name="Barkema H.W."/>
            <person name="Luby C."/>
            <person name="Condas L.A."/>
            <person name="Nobrega D.B."/>
            <person name="Carson D.A."/>
            <person name="De Buck J."/>
        </authorList>
    </citation>
    <scope>NUCLEOTIDE SEQUENCE [LARGE SCALE GENOMIC DNA]</scope>
    <source>
        <strain evidence="11 12">SNUC 4781</strain>
    </source>
</reference>
<protein>
    <recommendedName>
        <fullName evidence="4">6-carboxyhexanoate--CoA ligase</fullName>
        <ecNumber evidence="4">6.2.1.14</ecNumber>
    </recommendedName>
</protein>
<keyword evidence="5 11" id="KW-0436">Ligase</keyword>
<evidence type="ECO:0000313" key="11">
    <source>
        <dbReference type="EMBL" id="RIP34802.1"/>
    </source>
</evidence>
<dbReference type="Pfam" id="PF03744">
    <property type="entry name" value="BioW"/>
    <property type="match status" value="1"/>
</dbReference>
<comment type="cofactor">
    <cofactor evidence="1">
        <name>Mg(2+)</name>
        <dbReference type="ChEBI" id="CHEBI:18420"/>
    </cofactor>
</comment>
<proteinExistence type="predicted"/>
<accession>A0A3A0W1H3</accession>
<dbReference type="UniPathway" id="UPA00999">
    <property type="reaction ID" value="UER00351"/>
</dbReference>